<dbReference type="SUPFAM" id="SSF63737">
    <property type="entry name" value="Leukotriene A4 hydrolase N-terminal domain"/>
    <property type="match status" value="1"/>
</dbReference>
<dbReference type="GO" id="GO:0000976">
    <property type="term" value="F:transcription cis-regulatory region binding"/>
    <property type="evidence" value="ECO:0007669"/>
    <property type="project" value="TreeGrafter"/>
</dbReference>
<dbReference type="PANTHER" id="PTHR15137:SF9">
    <property type="entry name" value="TRANSCRIPTION INITIATION FACTOR TFIID SUBUNIT 2"/>
    <property type="match status" value="1"/>
</dbReference>
<dbReference type="Pfam" id="PF25316">
    <property type="entry name" value="TAF2_3rd"/>
    <property type="match status" value="1"/>
</dbReference>
<gene>
    <name evidence="11" type="ORF">CAMP_LOCUS11688</name>
</gene>
<reference evidence="11" key="1">
    <citation type="submission" date="2022-11" db="EMBL/GenBank/DDBJ databases">
        <authorList>
            <person name="Kikuchi T."/>
        </authorList>
    </citation>
    <scope>NUCLEOTIDE SEQUENCE</scope>
    <source>
        <strain evidence="11">PS1010</strain>
    </source>
</reference>
<feature type="domain" description="Aminopeptidase N-like N-terminal" evidence="8">
    <location>
        <begin position="153"/>
        <end position="280"/>
    </location>
</feature>
<dbReference type="GO" id="GO:0005669">
    <property type="term" value="C:transcription factor TFIID complex"/>
    <property type="evidence" value="ECO:0007669"/>
    <property type="project" value="InterPro"/>
</dbReference>
<dbReference type="InterPro" id="IPR037813">
    <property type="entry name" value="TAF2"/>
</dbReference>
<evidence type="ECO:0000259" key="8">
    <source>
        <dbReference type="Pfam" id="PF17900"/>
    </source>
</evidence>
<dbReference type="InterPro" id="IPR027268">
    <property type="entry name" value="Peptidase_M4/M1_CTD_sf"/>
</dbReference>
<evidence type="ECO:0000256" key="6">
    <source>
        <dbReference type="ARBA" id="ARBA00023242"/>
    </source>
</evidence>
<evidence type="ECO:0000256" key="1">
    <source>
        <dbReference type="ARBA" id="ARBA00004123"/>
    </source>
</evidence>
<dbReference type="InterPro" id="IPR045357">
    <property type="entry name" value="Aminopeptidase_N-like_N"/>
</dbReference>
<feature type="domain" description="Transcription initiation factor TFIID subunit 2 Ig-like" evidence="9">
    <location>
        <begin position="559"/>
        <end position="678"/>
    </location>
</feature>
<evidence type="ECO:0000313" key="11">
    <source>
        <dbReference type="EMBL" id="CAI5449051.1"/>
    </source>
</evidence>
<dbReference type="Pfam" id="PF17900">
    <property type="entry name" value="Peptidase_M1_N"/>
    <property type="match status" value="1"/>
</dbReference>
<feature type="domain" description="Transcription initiation factor TFIID subunit 2 TPR repeats" evidence="10">
    <location>
        <begin position="680"/>
        <end position="1032"/>
    </location>
</feature>
<dbReference type="GO" id="GO:0016251">
    <property type="term" value="F:RNA polymerase II general transcription initiation factor activity"/>
    <property type="evidence" value="ECO:0007669"/>
    <property type="project" value="TreeGrafter"/>
</dbReference>
<dbReference type="OrthoDB" id="308861at2759"/>
<evidence type="ECO:0000259" key="10">
    <source>
        <dbReference type="Pfam" id="PF25577"/>
    </source>
</evidence>
<dbReference type="InterPro" id="IPR057991">
    <property type="entry name" value="TPR_TAF2_C"/>
</dbReference>
<dbReference type="Pfam" id="PF25577">
    <property type="entry name" value="TPR_TAF2_C"/>
    <property type="match status" value="1"/>
</dbReference>
<feature type="region of interest" description="Disordered" evidence="7">
    <location>
        <begin position="1"/>
        <end position="36"/>
    </location>
</feature>
<keyword evidence="4" id="KW-0805">Transcription regulation</keyword>
<evidence type="ECO:0000256" key="4">
    <source>
        <dbReference type="ARBA" id="ARBA00023015"/>
    </source>
</evidence>
<dbReference type="SUPFAM" id="SSF55486">
    <property type="entry name" value="Metalloproteases ('zincins'), catalytic domain"/>
    <property type="match status" value="1"/>
</dbReference>
<dbReference type="InterPro" id="IPR042097">
    <property type="entry name" value="Aminopeptidase_N-like_N_sf"/>
</dbReference>
<dbReference type="Gene3D" id="2.60.40.1730">
    <property type="entry name" value="tricorn interacting facor f3 domain"/>
    <property type="match status" value="1"/>
</dbReference>
<sequence length="1087" mass="123688">MEQSTSQPPTLDRFSPVRTTPAVNGNSNGVRPVIPARQSTSAPNVVTTELYNVPGVRHKANFRILSQQVRLFDLSFTEKSFKIHTELVIMPSDGFAMSILLHMGQAVILPDDGTGIMVDGLTAKFRRRDPLGNVIGPNVSHCISELEPMIYTQLKENDYNLDITIPENLKDKVKYRKALRITIDCSVKNPTKGITFVEASKDQPNTNDEHMYTYHTPYISGTREWLPCYDEPDQLALWDINFEVPSDYVPVVSAELKEKQISEANEDIWVYTFTQTIPTSACNIGWAIARFTPDAHKETPTIHTFSLPGLRPFVKYTTMFVDKMVEFLEEKLSCRMAYPTLKIVFVDQANEDISVYSSLLIASTSLLYHRKIIDVVQEVRQKLINGIAQQFFGCFICPSHWIHWWVVMAISRLMTSLYVESKLGMAEARWQLKRIMDDVCDYEHQWGKIILSPNLSDQSRRNLHFDPRHEYTCSPLYAENMLKKGYLTMRMLLKRLGQEPFLRVLHRLLTVGLEMSEKKLTPGAWKHLLTCSEAFFRAVSTVTGSEIPTFVEQWVNSGGHAAFAVKFDFNRKRNMIELEVKQDDLEGNGRAQYTGPLSIVVQEVDGAFTQTIQIDGAVTHADVQCHSKGRKQKRKKIPIMTGEEIEFDLSNMDAESPVLWIRLDYDYLLIRDINISQPMFHWEYMLKYERDVIAQMEALERIQIFPSAQSKSIIVDTIANEKFFYRIRCRAAFVLSSVQNRKTEALTGGTPVLVNMFKEMYGSKAVPHIPKPNNFVVTSQYLQQYFLMQALPQAAAKLRKHTGECYEDVLMFLLDLVRFNDNSTNRYADDFYTAGLLSALGSCIYPAECLPARVEVPENLTIEIRKILKELTYSLNMDTVNPSFSRIVGIAALSGIYQLQKCGYLPLDSRLLWMFTETKICAEMRKASISLLIDRVCNDPHSSDCRLKDCLKLLEMARNDIDPSIRKRIPRLLAETPPFATYNNTEYGHTNSCNTEQFADKLWELVTDRKIDGNVRCSFVDVYFSLFGLGIPPVSGGPAEAAGHHRSYVTVASASSNLSTSQWHNSAYEAARRSPPRVSSLGDDSLM</sequence>
<comment type="subcellular location">
    <subcellularLocation>
        <location evidence="1">Nucleus</location>
    </subcellularLocation>
</comment>
<dbReference type="GO" id="GO:0006367">
    <property type="term" value="P:transcription initiation at RNA polymerase II promoter"/>
    <property type="evidence" value="ECO:0007669"/>
    <property type="project" value="TreeGrafter"/>
</dbReference>
<dbReference type="CDD" id="cd09839">
    <property type="entry name" value="M1_like_TAF2"/>
    <property type="match status" value="1"/>
</dbReference>
<dbReference type="Gene3D" id="1.10.390.10">
    <property type="entry name" value="Neutral Protease Domain 2"/>
    <property type="match status" value="1"/>
</dbReference>
<feature type="compositionally biased region" description="Polar residues" evidence="7">
    <location>
        <begin position="17"/>
        <end position="29"/>
    </location>
</feature>
<feature type="region of interest" description="Disordered" evidence="7">
    <location>
        <begin position="1067"/>
        <end position="1087"/>
    </location>
</feature>
<evidence type="ECO:0000256" key="3">
    <source>
        <dbReference type="ARBA" id="ARBA00017363"/>
    </source>
</evidence>
<protein>
    <recommendedName>
        <fullName evidence="3">Transcription initiation factor TFIID subunit 2</fullName>
    </recommendedName>
</protein>
<dbReference type="AlphaFoldDB" id="A0A9P1N5S4"/>
<organism evidence="11 12">
    <name type="scientific">Caenorhabditis angaria</name>
    <dbReference type="NCBI Taxonomy" id="860376"/>
    <lineage>
        <taxon>Eukaryota</taxon>
        <taxon>Metazoa</taxon>
        <taxon>Ecdysozoa</taxon>
        <taxon>Nematoda</taxon>
        <taxon>Chromadorea</taxon>
        <taxon>Rhabditida</taxon>
        <taxon>Rhabditina</taxon>
        <taxon>Rhabditomorpha</taxon>
        <taxon>Rhabditoidea</taxon>
        <taxon>Rhabditidae</taxon>
        <taxon>Peloderinae</taxon>
        <taxon>Caenorhabditis</taxon>
    </lineage>
</organism>
<keyword evidence="12" id="KW-1185">Reference proteome</keyword>
<accession>A0A9P1N5S4</accession>
<evidence type="ECO:0000256" key="2">
    <source>
        <dbReference type="ARBA" id="ARBA00010937"/>
    </source>
</evidence>
<comment type="caution">
    <text evidence="11">The sequence shown here is derived from an EMBL/GenBank/DDBJ whole genome shotgun (WGS) entry which is preliminary data.</text>
</comment>
<dbReference type="Proteomes" id="UP001152747">
    <property type="component" value="Unassembled WGS sequence"/>
</dbReference>
<evidence type="ECO:0000259" key="9">
    <source>
        <dbReference type="Pfam" id="PF25316"/>
    </source>
</evidence>
<evidence type="ECO:0000256" key="5">
    <source>
        <dbReference type="ARBA" id="ARBA00023163"/>
    </source>
</evidence>
<evidence type="ECO:0000313" key="12">
    <source>
        <dbReference type="Proteomes" id="UP001152747"/>
    </source>
</evidence>
<dbReference type="EMBL" id="CANHGI010000004">
    <property type="protein sequence ID" value="CAI5449051.1"/>
    <property type="molecule type" value="Genomic_DNA"/>
</dbReference>
<dbReference type="GO" id="GO:0003682">
    <property type="term" value="F:chromatin binding"/>
    <property type="evidence" value="ECO:0007669"/>
    <property type="project" value="TreeGrafter"/>
</dbReference>
<dbReference type="PANTHER" id="PTHR15137">
    <property type="entry name" value="TRANSCRIPTION INITIATION FACTOR TFIID"/>
    <property type="match status" value="1"/>
</dbReference>
<dbReference type="InterPro" id="IPR057345">
    <property type="entry name" value="Ig-like_TAF2"/>
</dbReference>
<evidence type="ECO:0000256" key="7">
    <source>
        <dbReference type="SAM" id="MobiDB-lite"/>
    </source>
</evidence>
<keyword evidence="5" id="KW-0804">Transcription</keyword>
<comment type="similarity">
    <text evidence="2">Belongs to the TAF2 family.</text>
</comment>
<proteinExistence type="inferred from homology"/>
<name>A0A9P1N5S4_9PELO</name>
<keyword evidence="6" id="KW-0539">Nucleus</keyword>